<dbReference type="NCBIfam" id="TIGR01484">
    <property type="entry name" value="HAD-SF-IIB"/>
    <property type="match status" value="1"/>
</dbReference>
<gene>
    <name evidence="3" type="ORF">Pla163_16460</name>
</gene>
<dbReference type="Gene3D" id="3.40.50.1000">
    <property type="entry name" value="HAD superfamily/HAD-like"/>
    <property type="match status" value="1"/>
</dbReference>
<dbReference type="InterPro" id="IPR011613">
    <property type="entry name" value="GH15-like"/>
</dbReference>
<keyword evidence="3" id="KW-0378">Hydrolase</keyword>
<dbReference type="NCBIfam" id="TIGR00685">
    <property type="entry name" value="T6PP"/>
    <property type="match status" value="1"/>
</dbReference>
<dbReference type="InterPro" id="IPR036412">
    <property type="entry name" value="HAD-like_sf"/>
</dbReference>
<sequence length="884" mass="94837">MTRTQTPTPAVDPALLARLEAIAQVPVLLVATDFDGTLAPIVEDPAAATADREALIALRRLASLDQTHVAIVSGRSLADLVELTGDPPDVRLVGSHGSEFEPDFAGTLPPATLALRDRLERELATIAERFEGAQVEEKSVGAAFHYRRVESGQHEAARAAVLDGPGRLDGVHVRSGKCVVELCVVATHKGTALETLRGRVGASAAVFAGDDVTDEDAFATLRGPDLAVKVGPGETCAPLRVADTRAIARMFAILFEFRAAWLSGGGAPPIQELTLLSDQRAVALVEPRGRINWLCAPSIDSQAVMCELLGGAAAGHFTIRPDVDGPSAVVGRTTYDGDTLIARTRFDAFDVVDYFDASMGRPTQRPGRTDLVRVVEPRANAGGASDAAHGRAVVEFAPRLNYGRHATQLDVVPGGLVVRGALQPIVLLAPGVEWTLVTEGVHRTARATLDLANGPVTFELRFGTNGLEQNPVPERRRRQRTAAHWEVWARQLELPSALDDRQRAAVLRSALTLRALCHGPTGGIAAAATTSLPEHVGGVRNWDYRFTWVRDAALSADALVRLGSQSEAMAYLDWLHDVLSRSSGPEQLRPLYMVSGQDVDFEAEIGELAGYAGSRPVRIGNAAASQVQLDVFGPIASLVYELGLRGAPLSYEHWRLVEDMVRAVERRWDEPDHGIWEIRKAPRHHVHSRAMCWLTLDRAIALAERMGERSPASWTELRERIKAEILERGYDPQQNAFTAAYDGDDLDAAVLLLGPIGLIDATDPRFVGTIRAIEAELLRGADAGHGPTLLRYDSDDGLPGTEGGFHILTLWLADAHLCAGDRARAQELYEAVARAAGTSGLLSEQLDPTNGSALGNHPQAYSHLALIGTALRLSGGFDAPGPGA</sequence>
<dbReference type="InterPro" id="IPR006379">
    <property type="entry name" value="HAD-SF_hydro_IIB"/>
</dbReference>
<dbReference type="GO" id="GO:0005992">
    <property type="term" value="P:trehalose biosynthetic process"/>
    <property type="evidence" value="ECO:0007669"/>
    <property type="project" value="InterPro"/>
</dbReference>
<dbReference type="EMBL" id="CP036290">
    <property type="protein sequence ID" value="QDU84535.1"/>
    <property type="molecule type" value="Genomic_DNA"/>
</dbReference>
<feature type="domain" description="GH15-like" evidence="1">
    <location>
        <begin position="502"/>
        <end position="814"/>
    </location>
</feature>
<dbReference type="InterPro" id="IPR023214">
    <property type="entry name" value="HAD_sf"/>
</dbReference>
<reference evidence="3 4" key="1">
    <citation type="submission" date="2019-02" db="EMBL/GenBank/DDBJ databases">
        <title>Deep-cultivation of Planctomycetes and their phenomic and genomic characterization uncovers novel biology.</title>
        <authorList>
            <person name="Wiegand S."/>
            <person name="Jogler M."/>
            <person name="Boedeker C."/>
            <person name="Pinto D."/>
            <person name="Vollmers J."/>
            <person name="Rivas-Marin E."/>
            <person name="Kohn T."/>
            <person name="Peeters S.H."/>
            <person name="Heuer A."/>
            <person name="Rast P."/>
            <person name="Oberbeckmann S."/>
            <person name="Bunk B."/>
            <person name="Jeske O."/>
            <person name="Meyerdierks A."/>
            <person name="Storesund J.E."/>
            <person name="Kallscheuer N."/>
            <person name="Luecker S."/>
            <person name="Lage O.M."/>
            <person name="Pohl T."/>
            <person name="Merkel B.J."/>
            <person name="Hornburger P."/>
            <person name="Mueller R.-W."/>
            <person name="Bruemmer F."/>
            <person name="Labrenz M."/>
            <person name="Spormann A.M."/>
            <person name="Op den Camp H."/>
            <person name="Overmann J."/>
            <person name="Amann R."/>
            <person name="Jetten M.S.M."/>
            <person name="Mascher T."/>
            <person name="Medema M.H."/>
            <person name="Devos D.P."/>
            <person name="Kaster A.-K."/>
            <person name="Ovreas L."/>
            <person name="Rohde M."/>
            <person name="Galperin M.Y."/>
            <person name="Jogler C."/>
        </authorList>
    </citation>
    <scope>NUCLEOTIDE SEQUENCE [LARGE SCALE GENOMIC DNA]</scope>
    <source>
        <strain evidence="3 4">Pla163</strain>
    </source>
</reference>
<feature type="domain" description="Trehalase-like N-terminal" evidence="2">
    <location>
        <begin position="257"/>
        <end position="485"/>
    </location>
</feature>
<dbReference type="InterPro" id="IPR008928">
    <property type="entry name" value="6-hairpin_glycosidase_sf"/>
</dbReference>
<proteinExistence type="predicted"/>
<dbReference type="GO" id="GO:0016791">
    <property type="term" value="F:phosphatase activity"/>
    <property type="evidence" value="ECO:0007669"/>
    <property type="project" value="UniProtKB-ARBA"/>
</dbReference>
<dbReference type="GO" id="GO:0004555">
    <property type="term" value="F:alpha,alpha-trehalase activity"/>
    <property type="evidence" value="ECO:0007669"/>
    <property type="project" value="UniProtKB-EC"/>
</dbReference>
<organism evidence="3 4">
    <name type="scientific">Rohdeia mirabilis</name>
    <dbReference type="NCBI Taxonomy" id="2528008"/>
    <lineage>
        <taxon>Bacteria</taxon>
        <taxon>Pseudomonadati</taxon>
        <taxon>Planctomycetota</taxon>
        <taxon>Planctomycetia</taxon>
        <taxon>Planctomycetia incertae sedis</taxon>
        <taxon>Rohdeia</taxon>
    </lineage>
</organism>
<dbReference type="RefSeq" id="WP_145186257.1">
    <property type="nucleotide sequence ID" value="NZ_CP036290.1"/>
</dbReference>
<dbReference type="Gene3D" id="1.50.10.10">
    <property type="match status" value="1"/>
</dbReference>
<dbReference type="Proteomes" id="UP000319342">
    <property type="component" value="Chromosome"/>
</dbReference>
<evidence type="ECO:0000259" key="2">
    <source>
        <dbReference type="Pfam" id="PF19291"/>
    </source>
</evidence>
<dbReference type="InterPro" id="IPR045582">
    <property type="entry name" value="Trehalase-like_N"/>
</dbReference>
<dbReference type="InterPro" id="IPR012341">
    <property type="entry name" value="6hp_glycosidase-like_sf"/>
</dbReference>
<dbReference type="Pfam" id="PF19291">
    <property type="entry name" value="TREH_N"/>
    <property type="match status" value="1"/>
</dbReference>
<evidence type="ECO:0000313" key="4">
    <source>
        <dbReference type="Proteomes" id="UP000319342"/>
    </source>
</evidence>
<dbReference type="Pfam" id="PF02358">
    <property type="entry name" value="Trehalose_PPase"/>
    <property type="match status" value="1"/>
</dbReference>
<dbReference type="PANTHER" id="PTHR31616">
    <property type="entry name" value="TREHALASE"/>
    <property type="match status" value="1"/>
</dbReference>
<dbReference type="OrthoDB" id="3902805at2"/>
<dbReference type="AlphaFoldDB" id="A0A518CZB1"/>
<dbReference type="InterPro" id="IPR003337">
    <property type="entry name" value="Trehalose_PPase"/>
</dbReference>
<dbReference type="Pfam" id="PF00723">
    <property type="entry name" value="Glyco_hydro_15"/>
    <property type="match status" value="1"/>
</dbReference>
<name>A0A518CZB1_9BACT</name>
<evidence type="ECO:0000313" key="3">
    <source>
        <dbReference type="EMBL" id="QDU84535.1"/>
    </source>
</evidence>
<keyword evidence="3" id="KW-0326">Glycosidase</keyword>
<keyword evidence="4" id="KW-1185">Reference proteome</keyword>
<dbReference type="EC" id="3.2.1.28" evidence="3"/>
<protein>
    <submittedName>
        <fullName evidence="3">Trehalase</fullName>
        <ecNumber evidence="3">3.2.1.28</ecNumber>
    </submittedName>
</protein>
<dbReference type="SUPFAM" id="SSF56784">
    <property type="entry name" value="HAD-like"/>
    <property type="match status" value="1"/>
</dbReference>
<dbReference type="PANTHER" id="PTHR31616:SF0">
    <property type="entry name" value="GLUCAN 1,4-ALPHA-GLUCOSIDASE"/>
    <property type="match status" value="1"/>
</dbReference>
<dbReference type="Gene3D" id="3.30.70.1020">
    <property type="entry name" value="Trehalose-6-phosphate phosphatase related protein, domain 2"/>
    <property type="match status" value="1"/>
</dbReference>
<accession>A0A518CZB1</accession>
<evidence type="ECO:0000259" key="1">
    <source>
        <dbReference type="Pfam" id="PF00723"/>
    </source>
</evidence>
<dbReference type="CDD" id="cd01627">
    <property type="entry name" value="HAD_TPP"/>
    <property type="match status" value="1"/>
</dbReference>
<dbReference type="SUPFAM" id="SSF48208">
    <property type="entry name" value="Six-hairpin glycosidases"/>
    <property type="match status" value="1"/>
</dbReference>